<reference evidence="1 2" key="1">
    <citation type="journal article" date="2019" name="Sci. Rep.">
        <title>Orb-weaving spider Araneus ventricosus genome elucidates the spidroin gene catalogue.</title>
        <authorList>
            <person name="Kono N."/>
            <person name="Nakamura H."/>
            <person name="Ohtoshi R."/>
            <person name="Moran D.A.P."/>
            <person name="Shinohara A."/>
            <person name="Yoshida Y."/>
            <person name="Fujiwara M."/>
            <person name="Mori M."/>
            <person name="Tomita M."/>
            <person name="Arakawa K."/>
        </authorList>
    </citation>
    <scope>NUCLEOTIDE SEQUENCE [LARGE SCALE GENOMIC DNA]</scope>
</reference>
<dbReference type="EMBL" id="BGPR01027989">
    <property type="protein sequence ID" value="GBN98884.1"/>
    <property type="molecule type" value="Genomic_DNA"/>
</dbReference>
<dbReference type="AlphaFoldDB" id="A0A4Y2TE11"/>
<proteinExistence type="predicted"/>
<dbReference type="Proteomes" id="UP000499080">
    <property type="component" value="Unassembled WGS sequence"/>
</dbReference>
<sequence length="101" mass="11063">MENQPGEEIQNIVEWNKQVSVKNAEFLPLVQIVPSFRQNECARRIATAEMVTSASTSGQLVPVMGPKRTVTQHCGLFGDTCANASRTPDPIESRTMMAGLD</sequence>
<keyword evidence="2" id="KW-1185">Reference proteome</keyword>
<organism evidence="1 2">
    <name type="scientific">Araneus ventricosus</name>
    <name type="common">Orbweaver spider</name>
    <name type="synonym">Epeira ventricosa</name>
    <dbReference type="NCBI Taxonomy" id="182803"/>
    <lineage>
        <taxon>Eukaryota</taxon>
        <taxon>Metazoa</taxon>
        <taxon>Ecdysozoa</taxon>
        <taxon>Arthropoda</taxon>
        <taxon>Chelicerata</taxon>
        <taxon>Arachnida</taxon>
        <taxon>Araneae</taxon>
        <taxon>Araneomorphae</taxon>
        <taxon>Entelegynae</taxon>
        <taxon>Araneoidea</taxon>
        <taxon>Araneidae</taxon>
        <taxon>Araneus</taxon>
    </lineage>
</organism>
<comment type="caution">
    <text evidence="1">The sequence shown here is derived from an EMBL/GenBank/DDBJ whole genome shotgun (WGS) entry which is preliminary data.</text>
</comment>
<accession>A0A4Y2TE11</accession>
<gene>
    <name evidence="1" type="ORF">AVEN_144255_1</name>
</gene>
<evidence type="ECO:0000313" key="2">
    <source>
        <dbReference type="Proteomes" id="UP000499080"/>
    </source>
</evidence>
<evidence type="ECO:0000313" key="1">
    <source>
        <dbReference type="EMBL" id="GBN98884.1"/>
    </source>
</evidence>
<name>A0A4Y2TE11_ARAVE</name>
<protein>
    <submittedName>
        <fullName evidence="1">Uncharacterized protein</fullName>
    </submittedName>
</protein>